<dbReference type="NCBIfam" id="TIGR02273">
    <property type="entry name" value="16S_RimM"/>
    <property type="match status" value="1"/>
</dbReference>
<dbReference type="GO" id="GO:0005840">
    <property type="term" value="C:ribosome"/>
    <property type="evidence" value="ECO:0007669"/>
    <property type="project" value="InterPro"/>
</dbReference>
<dbReference type="SUPFAM" id="SSF50447">
    <property type="entry name" value="Translation proteins"/>
    <property type="match status" value="1"/>
</dbReference>
<evidence type="ECO:0000256" key="3">
    <source>
        <dbReference type="ARBA" id="ARBA00022552"/>
    </source>
</evidence>
<keyword evidence="2 5" id="KW-0690">Ribosome biogenesis</keyword>
<comment type="similarity">
    <text evidence="5">Belongs to the RimM family.</text>
</comment>
<dbReference type="Proteomes" id="UP000810252">
    <property type="component" value="Unassembled WGS sequence"/>
</dbReference>
<evidence type="ECO:0000313" key="9">
    <source>
        <dbReference type="Proteomes" id="UP000810252"/>
    </source>
</evidence>
<evidence type="ECO:0000256" key="2">
    <source>
        <dbReference type="ARBA" id="ARBA00022517"/>
    </source>
</evidence>
<evidence type="ECO:0000256" key="1">
    <source>
        <dbReference type="ARBA" id="ARBA00022490"/>
    </source>
</evidence>
<comment type="caution">
    <text evidence="8">The sequence shown here is derived from an EMBL/GenBank/DDBJ whole genome shotgun (WGS) entry which is preliminary data.</text>
</comment>
<organism evidence="8 9">
    <name type="scientific">Candidatus Cryptobacteroides merdigallinarum</name>
    <dbReference type="NCBI Taxonomy" id="2840770"/>
    <lineage>
        <taxon>Bacteria</taxon>
        <taxon>Pseudomonadati</taxon>
        <taxon>Bacteroidota</taxon>
        <taxon>Bacteroidia</taxon>
        <taxon>Bacteroidales</taxon>
        <taxon>Candidatus Cryptobacteroides</taxon>
    </lineage>
</organism>
<comment type="function">
    <text evidence="5">An accessory protein needed during the final step in the assembly of 30S ribosomal subunit, possibly for assembly of the head region. Essential for efficient processing of 16S rRNA. May be needed both before and after RbfA during the maturation of 16S rRNA. It has affinity for free ribosomal 30S subunits but not for 70S ribosomes.</text>
</comment>
<dbReference type="AlphaFoldDB" id="A0A9D9HE48"/>
<evidence type="ECO:0000259" key="7">
    <source>
        <dbReference type="Pfam" id="PF24986"/>
    </source>
</evidence>
<evidence type="ECO:0000259" key="6">
    <source>
        <dbReference type="Pfam" id="PF01782"/>
    </source>
</evidence>
<dbReference type="SUPFAM" id="SSF50346">
    <property type="entry name" value="PRC-barrel domain"/>
    <property type="match status" value="1"/>
</dbReference>
<dbReference type="InterPro" id="IPR036976">
    <property type="entry name" value="RimM_N_sf"/>
</dbReference>
<dbReference type="HAMAP" id="MF_00014">
    <property type="entry name" value="Ribosome_mat_RimM"/>
    <property type="match status" value="1"/>
</dbReference>
<reference evidence="8" key="2">
    <citation type="journal article" date="2021" name="PeerJ">
        <title>Extensive microbial diversity within the chicken gut microbiome revealed by metagenomics and culture.</title>
        <authorList>
            <person name="Gilroy R."/>
            <person name="Ravi A."/>
            <person name="Getino M."/>
            <person name="Pursley I."/>
            <person name="Horton D.L."/>
            <person name="Alikhan N.F."/>
            <person name="Baker D."/>
            <person name="Gharbi K."/>
            <person name="Hall N."/>
            <person name="Watson M."/>
            <person name="Adriaenssens E.M."/>
            <person name="Foster-Nyarko E."/>
            <person name="Jarju S."/>
            <person name="Secka A."/>
            <person name="Antonio M."/>
            <person name="Oren A."/>
            <person name="Chaudhuri R.R."/>
            <person name="La Ragione R."/>
            <person name="Hildebrand F."/>
            <person name="Pallen M.J."/>
        </authorList>
    </citation>
    <scope>NUCLEOTIDE SEQUENCE</scope>
    <source>
        <strain evidence="8">20514</strain>
    </source>
</reference>
<comment type="subunit">
    <text evidence="5">Binds ribosomal protein uS19.</text>
</comment>
<feature type="domain" description="RimM N-terminal" evidence="6">
    <location>
        <begin position="11"/>
        <end position="92"/>
    </location>
</feature>
<keyword evidence="1 5" id="KW-0963">Cytoplasm</keyword>
<comment type="domain">
    <text evidence="5">The PRC barrel domain binds ribosomal protein uS19.</text>
</comment>
<evidence type="ECO:0000256" key="4">
    <source>
        <dbReference type="ARBA" id="ARBA00023186"/>
    </source>
</evidence>
<dbReference type="GO" id="GO:0042274">
    <property type="term" value="P:ribosomal small subunit biogenesis"/>
    <property type="evidence" value="ECO:0007669"/>
    <property type="project" value="UniProtKB-UniRule"/>
</dbReference>
<sequence length="172" mass="18838">MLSSGHNLLKIAKVLKSNGTEGEVVISFLDMVPGDIDTEEPVFIYFDGLPVPFFFDSIVPKGNRKAVVRLTGIRNIEDADEIAGADIFADADKFAQEYGEGDFSFLEGWTLEDADGQVKGSVSRFLDIPNNPCLEIDTGSGEVIIPLHDDLIRSVDEEGRILKMEIPSGLFD</sequence>
<dbReference type="EMBL" id="JADIMQ010000031">
    <property type="protein sequence ID" value="MBO8448051.1"/>
    <property type="molecule type" value="Genomic_DNA"/>
</dbReference>
<dbReference type="GO" id="GO:0006364">
    <property type="term" value="P:rRNA processing"/>
    <property type="evidence" value="ECO:0007669"/>
    <property type="project" value="UniProtKB-UniRule"/>
</dbReference>
<evidence type="ECO:0000256" key="5">
    <source>
        <dbReference type="HAMAP-Rule" id="MF_00014"/>
    </source>
</evidence>
<accession>A0A9D9HE48</accession>
<proteinExistence type="inferred from homology"/>
<name>A0A9D9HE48_9BACT</name>
<dbReference type="InterPro" id="IPR009000">
    <property type="entry name" value="Transl_B-barrel_sf"/>
</dbReference>
<dbReference type="Pfam" id="PF24986">
    <property type="entry name" value="PRC_RimM"/>
    <property type="match status" value="1"/>
</dbReference>
<dbReference type="GO" id="GO:0005737">
    <property type="term" value="C:cytoplasm"/>
    <property type="evidence" value="ECO:0007669"/>
    <property type="project" value="UniProtKB-SubCell"/>
</dbReference>
<dbReference type="InterPro" id="IPR002676">
    <property type="entry name" value="RimM_N"/>
</dbReference>
<gene>
    <name evidence="5 8" type="primary">rimM</name>
    <name evidence="8" type="ORF">IAC29_02125</name>
</gene>
<keyword evidence="3 5" id="KW-0698">rRNA processing</keyword>
<dbReference type="InterPro" id="IPR056792">
    <property type="entry name" value="PRC_RimM"/>
</dbReference>
<dbReference type="GO" id="GO:0043022">
    <property type="term" value="F:ribosome binding"/>
    <property type="evidence" value="ECO:0007669"/>
    <property type="project" value="InterPro"/>
</dbReference>
<dbReference type="PANTHER" id="PTHR33692:SF1">
    <property type="entry name" value="RIBOSOME MATURATION FACTOR RIMM"/>
    <property type="match status" value="1"/>
</dbReference>
<dbReference type="Gene3D" id="2.30.30.240">
    <property type="entry name" value="PRC-barrel domain"/>
    <property type="match status" value="1"/>
</dbReference>
<protein>
    <recommendedName>
        <fullName evidence="5">Ribosome maturation factor RimM</fullName>
    </recommendedName>
</protein>
<dbReference type="Pfam" id="PF01782">
    <property type="entry name" value="RimM"/>
    <property type="match status" value="1"/>
</dbReference>
<evidence type="ECO:0000313" key="8">
    <source>
        <dbReference type="EMBL" id="MBO8448051.1"/>
    </source>
</evidence>
<dbReference type="InterPro" id="IPR011961">
    <property type="entry name" value="RimM"/>
</dbReference>
<reference evidence="8" key="1">
    <citation type="submission" date="2020-10" db="EMBL/GenBank/DDBJ databases">
        <authorList>
            <person name="Gilroy R."/>
        </authorList>
    </citation>
    <scope>NUCLEOTIDE SEQUENCE</scope>
    <source>
        <strain evidence="8">20514</strain>
    </source>
</reference>
<dbReference type="Gene3D" id="2.40.30.60">
    <property type="entry name" value="RimM"/>
    <property type="match status" value="1"/>
</dbReference>
<keyword evidence="4 5" id="KW-0143">Chaperone</keyword>
<dbReference type="PANTHER" id="PTHR33692">
    <property type="entry name" value="RIBOSOME MATURATION FACTOR RIMM"/>
    <property type="match status" value="1"/>
</dbReference>
<dbReference type="InterPro" id="IPR011033">
    <property type="entry name" value="PRC_barrel-like_sf"/>
</dbReference>
<feature type="domain" description="Ribosome maturation factor RimM PRC barrel" evidence="7">
    <location>
        <begin position="105"/>
        <end position="170"/>
    </location>
</feature>
<comment type="subcellular location">
    <subcellularLocation>
        <location evidence="5">Cytoplasm</location>
    </subcellularLocation>
</comment>